<proteinExistence type="predicted"/>
<dbReference type="AlphaFoldDB" id="A0A9Q1BVA0"/>
<dbReference type="PANTHER" id="PTHR31751">
    <property type="entry name" value="SI:CH211-108C17.2-RELATED-RELATED"/>
    <property type="match status" value="1"/>
</dbReference>
<dbReference type="OrthoDB" id="6155112at2759"/>
<evidence type="ECO:0000313" key="2">
    <source>
        <dbReference type="Proteomes" id="UP001152320"/>
    </source>
</evidence>
<keyword evidence="2" id="KW-1185">Reference proteome</keyword>
<comment type="caution">
    <text evidence="1">The sequence shown here is derived from an EMBL/GenBank/DDBJ whole genome shotgun (WGS) entry which is preliminary data.</text>
</comment>
<accession>A0A9Q1BVA0</accession>
<dbReference type="EMBL" id="JAIZAY010000011">
    <property type="protein sequence ID" value="KAJ8033491.1"/>
    <property type="molecule type" value="Genomic_DNA"/>
</dbReference>
<organism evidence="1 2">
    <name type="scientific">Holothuria leucospilota</name>
    <name type="common">Black long sea cucumber</name>
    <name type="synonym">Mertensiothuria leucospilota</name>
    <dbReference type="NCBI Taxonomy" id="206669"/>
    <lineage>
        <taxon>Eukaryota</taxon>
        <taxon>Metazoa</taxon>
        <taxon>Echinodermata</taxon>
        <taxon>Eleutherozoa</taxon>
        <taxon>Echinozoa</taxon>
        <taxon>Holothuroidea</taxon>
        <taxon>Aspidochirotacea</taxon>
        <taxon>Aspidochirotida</taxon>
        <taxon>Holothuriidae</taxon>
        <taxon>Holothuria</taxon>
    </lineage>
</organism>
<evidence type="ECO:0000313" key="1">
    <source>
        <dbReference type="EMBL" id="KAJ8033491.1"/>
    </source>
</evidence>
<reference evidence="1" key="1">
    <citation type="submission" date="2021-10" db="EMBL/GenBank/DDBJ databases">
        <title>Tropical sea cucumber genome reveals ecological adaptation and Cuvierian tubules defense mechanism.</title>
        <authorList>
            <person name="Chen T."/>
        </authorList>
    </citation>
    <scope>NUCLEOTIDE SEQUENCE</scope>
    <source>
        <strain evidence="1">Nanhai2018</strain>
        <tissue evidence="1">Muscle</tissue>
    </source>
</reference>
<name>A0A9Q1BVA0_HOLLE</name>
<dbReference type="PANTHER" id="PTHR31751:SF7">
    <property type="entry name" value="THAP-TYPE DOMAIN-CONTAINING PROTEIN"/>
    <property type="match status" value="1"/>
</dbReference>
<sequence length="327" mass="37467">MDESTSKILHVEVVDVREVGGKSPNMEKLAFEKGLDFLMKEIKVTQIVTDGHTQIKALLKNCSMYDDVSHQIDIWHGAKNVVKKIAKVANTKENSDLRLWVPAIRNHFWYSSRTCGGNVLKLKSVWLSLLHHIVNEHDWILSVDGSVGKCDHGDLAQCDQNKAWLQKGSSAHNALRAIMVKKQFLNTLPYYKDFKHTGSLESFHNHMLMYASKRSSYSYHGFVTRMYLAAIDHNYHSDRAYDSTADGRPIYRAKFSKRSKQWAPQRVKVDKDFGYLPDLMRKIFLARQENEGHLSQRVLLTEGDSQNIVTKHSHCPKAKRGSPTCRV</sequence>
<gene>
    <name evidence="1" type="ORF">HOLleu_23747</name>
</gene>
<protein>
    <submittedName>
        <fullName evidence="1">Uncharacterized protein</fullName>
    </submittedName>
</protein>
<dbReference type="Proteomes" id="UP001152320">
    <property type="component" value="Chromosome 11"/>
</dbReference>